<evidence type="ECO:0000256" key="1">
    <source>
        <dbReference type="SAM" id="Coils"/>
    </source>
</evidence>
<organism evidence="3 4">
    <name type="scientific">Hymenobacter ruricola</name>
    <dbReference type="NCBI Taxonomy" id="2791023"/>
    <lineage>
        <taxon>Bacteria</taxon>
        <taxon>Pseudomonadati</taxon>
        <taxon>Bacteroidota</taxon>
        <taxon>Cytophagia</taxon>
        <taxon>Cytophagales</taxon>
        <taxon>Hymenobacteraceae</taxon>
        <taxon>Hymenobacter</taxon>
    </lineage>
</organism>
<protein>
    <submittedName>
        <fullName evidence="3">AAA family ATPase</fullName>
    </submittedName>
</protein>
<comment type="caution">
    <text evidence="3">The sequence shown here is derived from an EMBL/GenBank/DDBJ whole genome shotgun (WGS) entry which is preliminary data.</text>
</comment>
<feature type="coiled-coil region" evidence="1">
    <location>
        <begin position="414"/>
        <end position="480"/>
    </location>
</feature>
<name>A0ABS0I6C3_9BACT</name>
<dbReference type="Gene3D" id="3.40.50.300">
    <property type="entry name" value="P-loop containing nucleotide triphosphate hydrolases"/>
    <property type="match status" value="2"/>
</dbReference>
<dbReference type="SUPFAM" id="SSF52540">
    <property type="entry name" value="P-loop containing nucleoside triphosphate hydrolases"/>
    <property type="match status" value="2"/>
</dbReference>
<feature type="coiled-coil region" evidence="1">
    <location>
        <begin position="200"/>
        <end position="237"/>
    </location>
</feature>
<dbReference type="PANTHER" id="PTHR32114:SF2">
    <property type="entry name" value="ABC TRANSPORTER ABCH.3"/>
    <property type="match status" value="1"/>
</dbReference>
<proteinExistence type="predicted"/>
<gene>
    <name evidence="3" type="ORF">I2H31_15525</name>
</gene>
<feature type="domain" description="Rad50/SbcC-type AAA" evidence="2">
    <location>
        <begin position="5"/>
        <end position="272"/>
    </location>
</feature>
<reference evidence="3 4" key="1">
    <citation type="submission" date="2020-11" db="EMBL/GenBank/DDBJ databases">
        <authorList>
            <person name="Kim M.K."/>
        </authorList>
    </citation>
    <scope>NUCLEOTIDE SEQUENCE [LARGE SCALE GENOMIC DNA]</scope>
    <source>
        <strain evidence="3 4">BT662</strain>
    </source>
</reference>
<dbReference type="InterPro" id="IPR038729">
    <property type="entry name" value="Rad50/SbcC_AAA"/>
</dbReference>
<evidence type="ECO:0000259" key="2">
    <source>
        <dbReference type="Pfam" id="PF13476"/>
    </source>
</evidence>
<keyword evidence="4" id="KW-1185">Reference proteome</keyword>
<evidence type="ECO:0000313" key="4">
    <source>
        <dbReference type="Proteomes" id="UP000618931"/>
    </source>
</evidence>
<dbReference type="InterPro" id="IPR027417">
    <property type="entry name" value="P-loop_NTPase"/>
</dbReference>
<keyword evidence="1" id="KW-0175">Coiled coil</keyword>
<dbReference type="EMBL" id="JADQDM010000007">
    <property type="protein sequence ID" value="MBF9222513.1"/>
    <property type="molecule type" value="Genomic_DNA"/>
</dbReference>
<evidence type="ECO:0000313" key="3">
    <source>
        <dbReference type="EMBL" id="MBF9222513.1"/>
    </source>
</evidence>
<dbReference type="RefSeq" id="WP_196293953.1">
    <property type="nucleotide sequence ID" value="NZ_JADQDM010000007.1"/>
</dbReference>
<sequence length="668" mass="76479">MLLKRIKAQHFKTYQNLDLDLTVPDDRPIILIGGANGGGKTTLFEAIYGGLYGLKIKTARDFEQQLNASVTDREKTHIVLELHFAGKVLQQEQQYVLKRTYMLNPSRQPVESVSLNMDGTIFTYGTAMAPKDRVRAEAEVNKIIKANLPQELSRYFLFDAMESGNLLKQDQLNRVIKDNIENVMGFQKYNQLAHGAELLMQQHTANRLELDKEKDEYKRLTTDKLTLEEKISKLDDRLLQNRRYSVEHQETYQQLQSGLNAEETLNQKIKTIQGQMASTLERQRTYREGVESFVRSLETHVGLPQLHQAFRAEIALVVQSQQQQDDQRGQQLGPELLDRLVTQVLAYLQEQRALTEAAPNTSAILRHLQTAQPTPSAPNPYAFLDPAEVRALTTLLHSSFANPFPPLAAQQPELQEALATLNRQESQIEEFKAQISGHDYTVLKAYEQNEADIKHQEGELKELREALKRLVDRIHQFDIQVENEPDPRFDALQKLQPFFREVANTLLRTKKKQIESQMLADLNMNLVAYAGVIERVELSEELRDLTFRLYHTAGNEIYLDQLNTASKQVVVQCLLKALHEFGDYDPPVMIDTVMGVLDESSRATMLESYFPRVSHQTILLSSDSEIRLGEDLKRIQPFLARTYTLARDKQNQCTDVQPGYFGQFPVLD</sequence>
<accession>A0ABS0I6C3</accession>
<dbReference type="Pfam" id="PF13476">
    <property type="entry name" value="AAA_23"/>
    <property type="match status" value="1"/>
</dbReference>
<dbReference type="Proteomes" id="UP000618931">
    <property type="component" value="Unassembled WGS sequence"/>
</dbReference>
<dbReference type="PANTHER" id="PTHR32114">
    <property type="entry name" value="ABC TRANSPORTER ABCH.3"/>
    <property type="match status" value="1"/>
</dbReference>